<dbReference type="SUPFAM" id="SSF52499">
    <property type="entry name" value="Isochorismatase-like hydrolases"/>
    <property type="match status" value="1"/>
</dbReference>
<reference evidence="4 5" key="1">
    <citation type="journal article" date="2024" name="J Genomics">
        <title>Draft genome sequencing and assembly of Favolaschia claudopus CIRM-BRFM 2984 isolated from oak limbs.</title>
        <authorList>
            <person name="Navarro D."/>
            <person name="Drula E."/>
            <person name="Chaduli D."/>
            <person name="Cazenave R."/>
            <person name="Ahrendt S."/>
            <person name="Wang J."/>
            <person name="Lipzen A."/>
            <person name="Daum C."/>
            <person name="Barry K."/>
            <person name="Grigoriev I.V."/>
            <person name="Favel A."/>
            <person name="Rosso M.N."/>
            <person name="Martin F."/>
        </authorList>
    </citation>
    <scope>NUCLEOTIDE SEQUENCE [LARGE SCALE GENOMIC DNA]</scope>
    <source>
        <strain evidence="4 5">CIRM-BRFM 2984</strain>
    </source>
</reference>
<dbReference type="InterPro" id="IPR050272">
    <property type="entry name" value="Isochorismatase-like_hydrls"/>
</dbReference>
<comment type="caution">
    <text evidence="4">The sequence shown here is derived from an EMBL/GenBank/DDBJ whole genome shotgun (WGS) entry which is preliminary data.</text>
</comment>
<evidence type="ECO:0000313" key="5">
    <source>
        <dbReference type="Proteomes" id="UP001362999"/>
    </source>
</evidence>
<protein>
    <submittedName>
        <fullName evidence="4">Cysteine hydrolase</fullName>
    </submittedName>
</protein>
<dbReference type="PANTHER" id="PTHR43540:SF1">
    <property type="entry name" value="ISOCHORISMATASE HYDROLASE"/>
    <property type="match status" value="1"/>
</dbReference>
<dbReference type="PANTHER" id="PTHR43540">
    <property type="entry name" value="PEROXYUREIDOACRYLATE/UREIDOACRYLATE AMIDOHYDROLASE-RELATED"/>
    <property type="match status" value="1"/>
</dbReference>
<dbReference type="Proteomes" id="UP001362999">
    <property type="component" value="Unassembled WGS sequence"/>
</dbReference>
<evidence type="ECO:0000256" key="1">
    <source>
        <dbReference type="ARBA" id="ARBA00006336"/>
    </source>
</evidence>
<gene>
    <name evidence="4" type="ORF">R3P38DRAFT_2860767</name>
</gene>
<keyword evidence="2 4" id="KW-0378">Hydrolase</keyword>
<dbReference type="InterPro" id="IPR036380">
    <property type="entry name" value="Isochorismatase-like_sf"/>
</dbReference>
<evidence type="ECO:0000313" key="4">
    <source>
        <dbReference type="EMBL" id="KAK7052517.1"/>
    </source>
</evidence>
<evidence type="ECO:0000256" key="2">
    <source>
        <dbReference type="ARBA" id="ARBA00022801"/>
    </source>
</evidence>
<proteinExistence type="inferred from homology"/>
<organism evidence="4 5">
    <name type="scientific">Favolaschia claudopus</name>
    <dbReference type="NCBI Taxonomy" id="2862362"/>
    <lineage>
        <taxon>Eukaryota</taxon>
        <taxon>Fungi</taxon>
        <taxon>Dikarya</taxon>
        <taxon>Basidiomycota</taxon>
        <taxon>Agaricomycotina</taxon>
        <taxon>Agaricomycetes</taxon>
        <taxon>Agaricomycetidae</taxon>
        <taxon>Agaricales</taxon>
        <taxon>Marasmiineae</taxon>
        <taxon>Mycenaceae</taxon>
        <taxon>Favolaschia</taxon>
    </lineage>
</organism>
<sequence length="220" mass="23547">MPSAHLLSHLPRTALVVIDVQNAFNDPVVFHNRERSTPNMQPKITALLAAFRTNKLPIVHIHHIDTDKLDPEGTSPWNEKTHPEGVLPQEYVQPQGEEPVLRKHDKSSGFNALLVSDGATPLKAVLDKENIKTIILVGMSSPHCVSSTARAGYDAGFSVVVVGDACATFAAGVPDYPGAAKGDYKDGKAWSAEATHGVAMAHLDGDMADVVGTAEVLKFL</sequence>
<dbReference type="InterPro" id="IPR000868">
    <property type="entry name" value="Isochorismatase-like_dom"/>
</dbReference>
<dbReference type="AlphaFoldDB" id="A0AAW0DMP6"/>
<dbReference type="GO" id="GO:0016787">
    <property type="term" value="F:hydrolase activity"/>
    <property type="evidence" value="ECO:0007669"/>
    <property type="project" value="UniProtKB-KW"/>
</dbReference>
<accession>A0AAW0DMP6</accession>
<dbReference type="EMBL" id="JAWWNJ010000007">
    <property type="protein sequence ID" value="KAK7052517.1"/>
    <property type="molecule type" value="Genomic_DNA"/>
</dbReference>
<evidence type="ECO:0000259" key="3">
    <source>
        <dbReference type="Pfam" id="PF00857"/>
    </source>
</evidence>
<dbReference type="Pfam" id="PF00857">
    <property type="entry name" value="Isochorismatase"/>
    <property type="match status" value="1"/>
</dbReference>
<keyword evidence="5" id="KW-1185">Reference proteome</keyword>
<comment type="similarity">
    <text evidence="1">Belongs to the isochorismatase family.</text>
</comment>
<feature type="domain" description="Isochorismatase-like" evidence="3">
    <location>
        <begin position="13"/>
        <end position="170"/>
    </location>
</feature>
<dbReference type="Gene3D" id="3.40.50.850">
    <property type="entry name" value="Isochorismatase-like"/>
    <property type="match status" value="1"/>
</dbReference>
<name>A0AAW0DMP6_9AGAR</name>